<dbReference type="EMBL" id="CP147920">
    <property type="protein sequence ID" value="XAU14616.1"/>
    <property type="molecule type" value="Genomic_DNA"/>
</dbReference>
<keyword evidence="2" id="KW-0949">S-adenosyl-L-methionine</keyword>
<organism evidence="4 5">
    <name type="scientific">Sulfurimonas diazotrophicus</name>
    <dbReference type="NCBI Taxonomy" id="3131939"/>
    <lineage>
        <taxon>Bacteria</taxon>
        <taxon>Pseudomonadati</taxon>
        <taxon>Campylobacterota</taxon>
        <taxon>Epsilonproteobacteria</taxon>
        <taxon>Campylobacterales</taxon>
        <taxon>Sulfurimonadaceae</taxon>
        <taxon>Sulfurimonas</taxon>
    </lineage>
</organism>
<dbReference type="InterPro" id="IPR029063">
    <property type="entry name" value="SAM-dependent_MTases_sf"/>
</dbReference>
<gene>
    <name evidence="4" type="ORF">WCY31_10220</name>
</gene>
<evidence type="ECO:0000256" key="1">
    <source>
        <dbReference type="ARBA" id="ARBA00022603"/>
    </source>
</evidence>
<dbReference type="GO" id="GO:0008168">
    <property type="term" value="F:methyltransferase activity"/>
    <property type="evidence" value="ECO:0007669"/>
    <property type="project" value="UniProtKB-KW"/>
</dbReference>
<dbReference type="SUPFAM" id="SSF53335">
    <property type="entry name" value="S-adenosyl-L-methionine-dependent methyltransferases"/>
    <property type="match status" value="1"/>
</dbReference>
<dbReference type="PROSITE" id="PS00092">
    <property type="entry name" value="N6_MTASE"/>
    <property type="match status" value="1"/>
</dbReference>
<dbReference type="CDD" id="cd02440">
    <property type="entry name" value="AdoMet_MTases"/>
    <property type="match status" value="1"/>
</dbReference>
<evidence type="ECO:0000259" key="3">
    <source>
        <dbReference type="Pfam" id="PF05175"/>
    </source>
</evidence>
<dbReference type="InterPro" id="IPR050210">
    <property type="entry name" value="tRNA_Adenine-N(6)_MTase"/>
</dbReference>
<dbReference type="Proteomes" id="UP001447842">
    <property type="component" value="Chromosome"/>
</dbReference>
<keyword evidence="1 4" id="KW-0489">Methyltransferase</keyword>
<proteinExistence type="predicted"/>
<dbReference type="PANTHER" id="PTHR47739">
    <property type="entry name" value="TRNA1(VAL) (ADENINE(37)-N6)-METHYLTRANSFERASE"/>
    <property type="match status" value="1"/>
</dbReference>
<evidence type="ECO:0000313" key="5">
    <source>
        <dbReference type="Proteomes" id="UP001447842"/>
    </source>
</evidence>
<accession>A0ABZ3HAA8</accession>
<dbReference type="RefSeq" id="WP_345969723.1">
    <property type="nucleotide sequence ID" value="NZ_CP147920.1"/>
</dbReference>
<name>A0ABZ3HAA8_9BACT</name>
<dbReference type="InterPro" id="IPR007848">
    <property type="entry name" value="Small_mtfrase_dom"/>
</dbReference>
<keyword evidence="5" id="KW-1185">Reference proteome</keyword>
<protein>
    <submittedName>
        <fullName evidence="4">Methyltransferase</fullName>
    </submittedName>
</protein>
<evidence type="ECO:0000313" key="4">
    <source>
        <dbReference type="EMBL" id="XAU14616.1"/>
    </source>
</evidence>
<feature type="domain" description="Methyltransferase small" evidence="3">
    <location>
        <begin position="28"/>
        <end position="148"/>
    </location>
</feature>
<dbReference type="Gene3D" id="3.40.50.150">
    <property type="entry name" value="Vaccinia Virus protein VP39"/>
    <property type="match status" value="1"/>
</dbReference>
<dbReference type="GO" id="GO:0032259">
    <property type="term" value="P:methylation"/>
    <property type="evidence" value="ECO:0007669"/>
    <property type="project" value="UniProtKB-KW"/>
</dbReference>
<keyword evidence="1 4" id="KW-0808">Transferase</keyword>
<dbReference type="PANTHER" id="PTHR47739:SF1">
    <property type="entry name" value="TRNA1(VAL) (ADENINE(37)-N6)-METHYLTRANSFERASE"/>
    <property type="match status" value="1"/>
</dbReference>
<dbReference type="InterPro" id="IPR002052">
    <property type="entry name" value="DNA_methylase_N6_adenine_CS"/>
</dbReference>
<reference evidence="4 5" key="1">
    <citation type="submission" date="2024-03" db="EMBL/GenBank/DDBJ databases">
        <title>Sulfurimonas sp. HSL3-1.</title>
        <authorList>
            <person name="Wang S."/>
        </authorList>
    </citation>
    <scope>NUCLEOTIDE SEQUENCE [LARGE SCALE GENOMIC DNA]</scope>
    <source>
        <strain evidence="4 5">HSL3-1</strain>
    </source>
</reference>
<evidence type="ECO:0000256" key="2">
    <source>
        <dbReference type="ARBA" id="ARBA00022691"/>
    </source>
</evidence>
<sequence>MLLYQPQEGYCYNSDSIFLYDFISSFAPRGRMLDVGAGCGVVGLLVARDNPKVRLEAVEKQDVFVQYASKNAEVNGIDYRVHHTDFLAFKDPEGFDYIVSNPPFYHEGASRSENEMVHTARYNLHLPIDAFISHAAKLLRPQGHLLLCYDPQQFAHLCAACERAKLRVVDVQFVHSKPDRNATLVMLHARKNSRSLMRVRPPIFAFDEDEFSAKSLQVYRDARTHSIKCTP</sequence>
<dbReference type="Pfam" id="PF05175">
    <property type="entry name" value="MTS"/>
    <property type="match status" value="1"/>
</dbReference>